<keyword evidence="2" id="KW-0812">Transmembrane</keyword>
<dbReference type="SUPFAM" id="SSF52540">
    <property type="entry name" value="P-loop containing nucleoside triphosphate hydrolases"/>
    <property type="match status" value="1"/>
</dbReference>
<organism evidence="3 4">
    <name type="scientific">Candidatus Protofrankia californiensis</name>
    <dbReference type="NCBI Taxonomy" id="1839754"/>
    <lineage>
        <taxon>Bacteria</taxon>
        <taxon>Bacillati</taxon>
        <taxon>Actinomycetota</taxon>
        <taxon>Actinomycetes</taxon>
        <taxon>Frankiales</taxon>
        <taxon>Frankiaceae</taxon>
        <taxon>Protofrankia</taxon>
    </lineage>
</organism>
<evidence type="ECO:0000256" key="2">
    <source>
        <dbReference type="SAM" id="Phobius"/>
    </source>
</evidence>
<feature type="compositionally biased region" description="Basic and acidic residues" evidence="1">
    <location>
        <begin position="709"/>
        <end position="723"/>
    </location>
</feature>
<dbReference type="Gene3D" id="3.40.50.300">
    <property type="entry name" value="P-loop containing nucleotide triphosphate hydrolases"/>
    <property type="match status" value="1"/>
</dbReference>
<feature type="transmembrane region" description="Helical" evidence="2">
    <location>
        <begin position="189"/>
        <end position="214"/>
    </location>
</feature>
<sequence>MTASVSLSKDGADVGDVVPIRPWVPAVSEPTATEVAEQLTGEVLPPVTAIGRIVPAEDDAAREALALAAGRMVARSVFQVSRGHGVWARRAVDAATYGLIREQIRQARADGDREALAEWHDRLQAAKAGRRQRLLNLPATLRSAVVAVVALVAMLAGLLLLVGVVVAVTEPAGATWSDYWSGLAMVGDILATLTAVAVQVVMWAAGPAWLVAAYRAGKAGGVMPGWALAPSARDEATSILTPVGLAESLAHLGIAPLNKAIKDGWIVGFDLQPVRVNGRGYQTVFSLPMGVTPDMIVDKRDVLARNLNRDPFEVWPAKAERAGYVDLWVADSGSTSKPAPEYPLLHAGTADVFAGVPLGVIQRGDALSTPLVEANVVYGGMMGQGKSNAARVTMLGAALDPLAELWVYVFAGNGDFDAYQPRLARYERGADDGVVHAALDGLRELYEEVGRREARLSELNAKKVTRGLAEKHPDLRPIVALFSECHELFGHKAKGEGEKQSLGEMAADVAVQTIRRARKTGITLMFDTQSSRADAIPPKIVELVKLNCCFAVKSWRSNDGFLGDGSFQAGIRATELRPGKDRGTSLLTGATAERFEILRWYFVAVDDDSGWDAATDVIARAMTSVHPAVQVGGRSSALELAPVVDHLADIHTALRGEPRVRTQDVLSRLAQANPGHYGRWNPQTLTSALSEHGVEPGKSNGIMVVRLDDIQRAITERSERDGESGQGGEPDSGSSPYPPPWRNSLT</sequence>
<dbReference type="InterPro" id="IPR027417">
    <property type="entry name" value="P-loop_NTPase"/>
</dbReference>
<keyword evidence="2" id="KW-0472">Membrane</keyword>
<dbReference type="Proteomes" id="UP000199013">
    <property type="component" value="Unassembled WGS sequence"/>
</dbReference>
<keyword evidence="2" id="KW-1133">Transmembrane helix</keyword>
<dbReference type="GO" id="GO:0051301">
    <property type="term" value="P:cell division"/>
    <property type="evidence" value="ECO:0007669"/>
    <property type="project" value="UniProtKB-KW"/>
</dbReference>
<feature type="transmembrane region" description="Helical" evidence="2">
    <location>
        <begin position="140"/>
        <end position="169"/>
    </location>
</feature>
<reference evidence="4" key="1">
    <citation type="submission" date="2016-02" db="EMBL/GenBank/DDBJ databases">
        <authorList>
            <person name="Wibberg D."/>
        </authorList>
    </citation>
    <scope>NUCLEOTIDE SEQUENCE [LARGE SCALE GENOMIC DNA]</scope>
</reference>
<feature type="region of interest" description="Disordered" evidence="1">
    <location>
        <begin position="709"/>
        <end position="746"/>
    </location>
</feature>
<name>A0A1C3NT31_9ACTN</name>
<gene>
    <name evidence="3" type="ORF">FDG2_0130</name>
</gene>
<keyword evidence="4" id="KW-1185">Reference proteome</keyword>
<dbReference type="EMBL" id="FLUV01000053">
    <property type="protein sequence ID" value="SBW17247.1"/>
    <property type="molecule type" value="Genomic_DNA"/>
</dbReference>
<evidence type="ECO:0000313" key="3">
    <source>
        <dbReference type="EMBL" id="SBW17247.1"/>
    </source>
</evidence>
<feature type="compositionally biased region" description="Pro residues" evidence="1">
    <location>
        <begin position="736"/>
        <end position="746"/>
    </location>
</feature>
<evidence type="ECO:0000256" key="1">
    <source>
        <dbReference type="SAM" id="MobiDB-lite"/>
    </source>
</evidence>
<keyword evidence="3" id="KW-0132">Cell division</keyword>
<accession>A0A1C3NT31</accession>
<keyword evidence="3" id="KW-0131">Cell cycle</keyword>
<protein>
    <submittedName>
        <fullName evidence="3">Cell division protein FtsK</fullName>
    </submittedName>
</protein>
<proteinExistence type="predicted"/>
<evidence type="ECO:0000313" key="4">
    <source>
        <dbReference type="Proteomes" id="UP000199013"/>
    </source>
</evidence>
<dbReference type="AlphaFoldDB" id="A0A1C3NT31"/>